<keyword evidence="1" id="KW-0812">Transmembrane</keyword>
<dbReference type="Pfam" id="PF20151">
    <property type="entry name" value="DUF6533"/>
    <property type="match status" value="1"/>
</dbReference>
<dbReference type="EMBL" id="KV448209">
    <property type="protein sequence ID" value="OAX40501.1"/>
    <property type="molecule type" value="Genomic_DNA"/>
</dbReference>
<keyword evidence="1" id="KW-1133">Transmembrane helix</keyword>
<accession>A0A1B7N6N0</accession>
<feature type="transmembrane region" description="Helical" evidence="1">
    <location>
        <begin position="50"/>
        <end position="70"/>
    </location>
</feature>
<feature type="transmembrane region" description="Helical" evidence="1">
    <location>
        <begin position="138"/>
        <end position="159"/>
    </location>
</feature>
<name>A0A1B7N6N0_9AGAM</name>
<sequence length="288" mass="32297">MIVSNDPELWPLIDLYRVASYFVVASSTAMVYDWVLTFGQEFELIWMQRWSLMTFLYLSVRYLGIVYSIGNLLCMSSHIDFVSSDQSRVASIPSVSMTDVVSNIMTFALLWTSIIVNILLGVIMITRLYAMYQGSKRILIFIVTIFMAITIISVVLNAIGSSYISGEEVVFSGTHQCITGGSQPLISETWILGTVWEVVALSLAVWIVVKHFRELRRSSKGWATDDCFMVLIKTHVLYFVGFTAVSCIDLGLLSPVLRPIYYESSGLLWHPSDCHIHAVVCDGTTPCP</sequence>
<feature type="domain" description="DUF6533" evidence="2">
    <location>
        <begin position="21"/>
        <end position="66"/>
    </location>
</feature>
<protein>
    <recommendedName>
        <fullName evidence="2">DUF6533 domain-containing protein</fullName>
    </recommendedName>
</protein>
<feature type="transmembrane region" description="Helical" evidence="1">
    <location>
        <begin position="18"/>
        <end position="38"/>
    </location>
</feature>
<dbReference type="AlphaFoldDB" id="A0A1B7N6N0"/>
<feature type="transmembrane region" description="Helical" evidence="1">
    <location>
        <begin position="230"/>
        <end position="253"/>
    </location>
</feature>
<evidence type="ECO:0000259" key="2">
    <source>
        <dbReference type="Pfam" id="PF20151"/>
    </source>
</evidence>
<reference evidence="3 4" key="1">
    <citation type="submission" date="2016-06" db="EMBL/GenBank/DDBJ databases">
        <title>Comparative genomics of the ectomycorrhizal sister species Rhizopogon vinicolor and Rhizopogon vesiculosus (Basidiomycota: Boletales) reveals a divergence of the mating type B locus.</title>
        <authorList>
            <consortium name="DOE Joint Genome Institute"/>
            <person name="Mujic A.B."/>
            <person name="Kuo A."/>
            <person name="Tritt A."/>
            <person name="Lipzen A."/>
            <person name="Chen C."/>
            <person name="Johnson J."/>
            <person name="Sharma A."/>
            <person name="Barry K."/>
            <person name="Grigoriev I.V."/>
            <person name="Spatafora J.W."/>
        </authorList>
    </citation>
    <scope>NUCLEOTIDE SEQUENCE [LARGE SCALE GENOMIC DNA]</scope>
    <source>
        <strain evidence="3 4">AM-OR11-026</strain>
    </source>
</reference>
<dbReference type="InParanoid" id="A0A1B7N6N0"/>
<feature type="transmembrane region" description="Helical" evidence="1">
    <location>
        <begin position="190"/>
        <end position="209"/>
    </location>
</feature>
<evidence type="ECO:0000313" key="3">
    <source>
        <dbReference type="EMBL" id="OAX40501.1"/>
    </source>
</evidence>
<dbReference type="STRING" id="1314800.A0A1B7N6N0"/>
<dbReference type="OrthoDB" id="2631138at2759"/>
<dbReference type="Proteomes" id="UP000092154">
    <property type="component" value="Unassembled WGS sequence"/>
</dbReference>
<gene>
    <name evidence="3" type="ORF">K503DRAFT_603983</name>
</gene>
<dbReference type="InterPro" id="IPR045340">
    <property type="entry name" value="DUF6533"/>
</dbReference>
<evidence type="ECO:0000256" key="1">
    <source>
        <dbReference type="SAM" id="Phobius"/>
    </source>
</evidence>
<feature type="transmembrane region" description="Helical" evidence="1">
    <location>
        <begin position="104"/>
        <end position="126"/>
    </location>
</feature>
<proteinExistence type="predicted"/>
<keyword evidence="4" id="KW-1185">Reference proteome</keyword>
<keyword evidence="1" id="KW-0472">Membrane</keyword>
<organism evidence="3 4">
    <name type="scientific">Rhizopogon vinicolor AM-OR11-026</name>
    <dbReference type="NCBI Taxonomy" id="1314800"/>
    <lineage>
        <taxon>Eukaryota</taxon>
        <taxon>Fungi</taxon>
        <taxon>Dikarya</taxon>
        <taxon>Basidiomycota</taxon>
        <taxon>Agaricomycotina</taxon>
        <taxon>Agaricomycetes</taxon>
        <taxon>Agaricomycetidae</taxon>
        <taxon>Boletales</taxon>
        <taxon>Suillineae</taxon>
        <taxon>Rhizopogonaceae</taxon>
        <taxon>Rhizopogon</taxon>
    </lineage>
</organism>
<evidence type="ECO:0000313" key="4">
    <source>
        <dbReference type="Proteomes" id="UP000092154"/>
    </source>
</evidence>